<dbReference type="InterPro" id="IPR037233">
    <property type="entry name" value="CcmK-like_sf"/>
</dbReference>
<dbReference type="Proteomes" id="UP000187404">
    <property type="component" value="Unassembled WGS sequence"/>
</dbReference>
<dbReference type="InterPro" id="IPR009307">
    <property type="entry name" value="EutS/PduU/CutR"/>
</dbReference>
<dbReference type="SMART" id="SM00877">
    <property type="entry name" value="BMC"/>
    <property type="match status" value="1"/>
</dbReference>
<name>A0A1Q9JG94_9FIRM</name>
<gene>
    <name evidence="4" type="ORF">BHK98_03130</name>
</gene>
<dbReference type="PANTHER" id="PTHR40449:SF2">
    <property type="entry name" value="BACTERIAL MICROCOMPARTMENT SHELL PROTEIN EUTS"/>
    <property type="match status" value="1"/>
</dbReference>
<evidence type="ECO:0000256" key="2">
    <source>
        <dbReference type="ARBA" id="ARBA00024446"/>
    </source>
</evidence>
<organism evidence="4 5">
    <name type="scientific">Hornefia porci</name>
    <dbReference type="NCBI Taxonomy" id="2652292"/>
    <lineage>
        <taxon>Bacteria</taxon>
        <taxon>Bacillati</taxon>
        <taxon>Bacillota</taxon>
        <taxon>Clostridia</taxon>
        <taxon>Peptostreptococcales</taxon>
        <taxon>Anaerovoracaceae</taxon>
        <taxon>Hornefia</taxon>
    </lineage>
</organism>
<sequence length="143" mass="15891">MQEDIGKTTDRERLIRYIRSHSRNGQARVTHSSVPAREITLAHIIGISDRAVYHNLGLDIGFHGGNDPRGSSIGILHMTPPETVVIAADISTKTGEIDLSFMDRFSGALIITGPRADVTVAIEECVRYFREELRYTVCPISDR</sequence>
<dbReference type="GO" id="GO:0031469">
    <property type="term" value="C:bacterial microcompartment"/>
    <property type="evidence" value="ECO:0007669"/>
    <property type="project" value="UniProtKB-SubCell"/>
</dbReference>
<keyword evidence="5" id="KW-1185">Reference proteome</keyword>
<dbReference type="Gene3D" id="3.30.70.1710">
    <property type="match status" value="1"/>
</dbReference>
<dbReference type="RefSeq" id="WP_075712144.1">
    <property type="nucleotide sequence ID" value="NZ_MJIE01000001.1"/>
</dbReference>
<evidence type="ECO:0000313" key="4">
    <source>
        <dbReference type="EMBL" id="OLR55144.1"/>
    </source>
</evidence>
<dbReference type="PANTHER" id="PTHR40449">
    <property type="entry name" value="ETHANOLAMINE UTILIZATION PROTEIN EUTS"/>
    <property type="match status" value="1"/>
</dbReference>
<dbReference type="AlphaFoldDB" id="A0A1Q9JG94"/>
<evidence type="ECO:0000313" key="5">
    <source>
        <dbReference type="Proteomes" id="UP000187404"/>
    </source>
</evidence>
<dbReference type="EMBL" id="MJIE01000001">
    <property type="protein sequence ID" value="OLR55144.1"/>
    <property type="molecule type" value="Genomic_DNA"/>
</dbReference>
<comment type="caution">
    <text evidence="4">The sequence shown here is derived from an EMBL/GenBank/DDBJ whole genome shotgun (WGS) entry which is preliminary data.</text>
</comment>
<keyword evidence="2" id="KW-1283">Bacterial microcompartment</keyword>
<dbReference type="STRING" id="1261640.BHK98_03130"/>
<accession>A0A1Q9JG94</accession>
<evidence type="ECO:0000259" key="3">
    <source>
        <dbReference type="SMART" id="SM00877"/>
    </source>
</evidence>
<feature type="domain" description="Bacterial microcompartment" evidence="3">
    <location>
        <begin position="71"/>
        <end position="141"/>
    </location>
</feature>
<dbReference type="InterPro" id="IPR000249">
    <property type="entry name" value="BMC_dom"/>
</dbReference>
<proteinExistence type="predicted"/>
<dbReference type="SUPFAM" id="SSF143414">
    <property type="entry name" value="CcmK-like"/>
    <property type="match status" value="1"/>
</dbReference>
<dbReference type="Pfam" id="PF00936">
    <property type="entry name" value="BMC"/>
    <property type="match status" value="1"/>
</dbReference>
<comment type="subcellular location">
    <subcellularLocation>
        <location evidence="1">Bacterial microcompartment</location>
    </subcellularLocation>
</comment>
<reference evidence="4 5" key="1">
    <citation type="journal article" date="2016" name="Appl. Environ. Microbiol.">
        <title>Function and Phylogeny of Bacterial Butyryl Coenzyme A:Acetate Transferases and Their Diversity in the Proximal Colon of Swine.</title>
        <authorList>
            <person name="Trachsel J."/>
            <person name="Bayles D.O."/>
            <person name="Looft T."/>
            <person name="Levine U.Y."/>
            <person name="Allen H.K."/>
        </authorList>
    </citation>
    <scope>NUCLEOTIDE SEQUENCE [LARGE SCALE GENOMIC DNA]</scope>
    <source>
        <strain evidence="4 5">68-3-10</strain>
    </source>
</reference>
<evidence type="ECO:0000256" key="1">
    <source>
        <dbReference type="ARBA" id="ARBA00024322"/>
    </source>
</evidence>
<dbReference type="OrthoDB" id="9794459at2"/>
<protein>
    <recommendedName>
        <fullName evidence="3">Bacterial microcompartment domain-containing protein</fullName>
    </recommendedName>
</protein>